<sequence length="766" mass="83039">MNPFKLTAWRCAALLSFAVSVPGFAADWVVSTDPTAVRPTPANLDVQVQNPPSFAWSRLPTATASTTYVLELTRTGATSPITYSGLSRNWYMPSTTLEPGTYSWRVRPTAEPTNWSTPRSFVIPTTATAFVVPENATLRAYTLAHPRSRMLPTTFLPYAKWTPAMIAERGAAYKALVSDVVGHMPMTPVLDANWTLVATTPMTAAYVAQLGDIRNRINNTGHQLEAAALLYRLSNDVTYLNEAIKRGDELAALAPDGVTSYVNQDQATRVICLSLSKAYDYLWNNLDATRRTRWMNVVAYRTAQMYADLAGSNGRMDQYPFDNHGGNNIGFLALIAALNLGDVPAATQWYDFSVRYYVHSVFAWSGAEGGFSNGTAYGQAAMDLSLQIWDPLAEMTGVNLFKKPWAKGFKDFFTMFVPPGAKVHAFGDGSEDTPTPKFLKAFASRFATPEAKWYYDNIAGQEDALTLLLAPSPLPVSRVAAGAPPANSGVYPSIGWVAMHNNQANPIAPAAFNPNRVSLYFKSSPFGSYAHSHGDQNAILLHAGSRVLLTQAGYYEYGTPLFYDWYRQTKSHNAVTYDGGIGQAIDRDNYPVNLLRTGRINSFAPSADLDYAEGDATAAYGGNLTAAIRRVWFSRKLGGAAVIMDTLASPSTLPARSFEWNLHAAASIVYDPTTNVASITNVDRSVCIRPISPGLSYKVTVAPPPKPGTVEGHGAYYLPASRSAEILMLLDVGCAGVTGKVNTVSGARVLTLSNAAKTVTQDIPLP</sequence>
<proteinExistence type="predicted"/>
<evidence type="ECO:0000313" key="8">
    <source>
        <dbReference type="EMBL" id="MTV41908.1"/>
    </source>
</evidence>
<evidence type="ECO:0000259" key="6">
    <source>
        <dbReference type="Pfam" id="PF07940"/>
    </source>
</evidence>
<evidence type="ECO:0000259" key="7">
    <source>
        <dbReference type="Pfam" id="PF16332"/>
    </source>
</evidence>
<feature type="domain" description="Heparinase II/III-like C-terminal" evidence="6">
    <location>
        <begin position="484"/>
        <end position="668"/>
    </location>
</feature>
<organism evidence="8 9">
    <name type="scientific">Duganella radicis</name>
    <dbReference type="NCBI Taxonomy" id="551988"/>
    <lineage>
        <taxon>Bacteria</taxon>
        <taxon>Pseudomonadati</taxon>
        <taxon>Pseudomonadota</taxon>
        <taxon>Betaproteobacteria</taxon>
        <taxon>Burkholderiales</taxon>
        <taxon>Oxalobacteraceae</taxon>
        <taxon>Telluria group</taxon>
        <taxon>Duganella</taxon>
    </lineage>
</organism>
<keyword evidence="4" id="KW-0456">Lyase</keyword>
<comment type="caution">
    <text evidence="8">The sequence shown here is derived from an EMBL/GenBank/DDBJ whole genome shotgun (WGS) entry which is preliminary data.</text>
</comment>
<feature type="chain" id="PRO_5026707813" evidence="5">
    <location>
        <begin position="26"/>
        <end position="766"/>
    </location>
</feature>
<dbReference type="Gene3D" id="1.50.10.100">
    <property type="entry name" value="Chondroitin AC/alginate lyase"/>
    <property type="match status" value="1"/>
</dbReference>
<dbReference type="Proteomes" id="UP000475582">
    <property type="component" value="Unassembled WGS sequence"/>
</dbReference>
<protein>
    <submittedName>
        <fullName evidence="8">DUF4962 domain-containing protein</fullName>
    </submittedName>
</protein>
<dbReference type="PANTHER" id="PTHR39210">
    <property type="entry name" value="HEPARIN-SULFATE LYASE"/>
    <property type="match status" value="1"/>
</dbReference>
<evidence type="ECO:0000256" key="5">
    <source>
        <dbReference type="SAM" id="SignalP"/>
    </source>
</evidence>
<dbReference type="OrthoDB" id="9772435at2"/>
<dbReference type="GO" id="GO:0016829">
    <property type="term" value="F:lyase activity"/>
    <property type="evidence" value="ECO:0007669"/>
    <property type="project" value="UniProtKB-KW"/>
</dbReference>
<evidence type="ECO:0000256" key="2">
    <source>
        <dbReference type="ARBA" id="ARBA00022729"/>
    </source>
</evidence>
<gene>
    <name evidence="8" type="ORF">GM676_30625</name>
</gene>
<feature type="signal peptide" evidence="5">
    <location>
        <begin position="1"/>
        <end position="25"/>
    </location>
</feature>
<accession>A0A6L6PS63</accession>
<keyword evidence="3" id="KW-0574">Periplasm</keyword>
<evidence type="ECO:0000313" key="9">
    <source>
        <dbReference type="Proteomes" id="UP000475582"/>
    </source>
</evidence>
<dbReference type="Gene3D" id="2.60.40.10">
    <property type="entry name" value="Immunoglobulins"/>
    <property type="match status" value="1"/>
</dbReference>
<evidence type="ECO:0000256" key="1">
    <source>
        <dbReference type="ARBA" id="ARBA00004418"/>
    </source>
</evidence>
<evidence type="ECO:0000256" key="3">
    <source>
        <dbReference type="ARBA" id="ARBA00022764"/>
    </source>
</evidence>
<keyword evidence="9" id="KW-1185">Reference proteome</keyword>
<dbReference type="Pfam" id="PF16332">
    <property type="entry name" value="DUF4962"/>
    <property type="match status" value="1"/>
</dbReference>
<feature type="domain" description="Heparinase II N-terminal" evidence="7">
    <location>
        <begin position="89"/>
        <end position="461"/>
    </location>
</feature>
<dbReference type="RefSeq" id="WP_155468347.1">
    <property type="nucleotide sequence ID" value="NZ_WNKY01000081.1"/>
</dbReference>
<dbReference type="InterPro" id="IPR008929">
    <property type="entry name" value="Chondroitin_lyas"/>
</dbReference>
<dbReference type="PANTHER" id="PTHR39210:SF1">
    <property type="entry name" value="HEPARIN-SULFATE LYASE"/>
    <property type="match status" value="1"/>
</dbReference>
<dbReference type="Pfam" id="PF07940">
    <property type="entry name" value="Hepar_II_III_C"/>
    <property type="match status" value="1"/>
</dbReference>
<dbReference type="Gene3D" id="2.70.98.70">
    <property type="match status" value="1"/>
</dbReference>
<name>A0A6L6PS63_9BURK</name>
<dbReference type="GO" id="GO:0042597">
    <property type="term" value="C:periplasmic space"/>
    <property type="evidence" value="ECO:0007669"/>
    <property type="project" value="UniProtKB-SubCell"/>
</dbReference>
<evidence type="ECO:0000256" key="4">
    <source>
        <dbReference type="ARBA" id="ARBA00023239"/>
    </source>
</evidence>
<keyword evidence="2 5" id="KW-0732">Signal</keyword>
<dbReference type="InterPro" id="IPR032518">
    <property type="entry name" value="HepII_N"/>
</dbReference>
<comment type="subcellular location">
    <subcellularLocation>
        <location evidence="1">Periplasm</location>
    </subcellularLocation>
</comment>
<dbReference type="InterPro" id="IPR013783">
    <property type="entry name" value="Ig-like_fold"/>
</dbReference>
<dbReference type="AlphaFoldDB" id="A0A6L6PS63"/>
<dbReference type="EMBL" id="WNKY01000081">
    <property type="protein sequence ID" value="MTV41908.1"/>
    <property type="molecule type" value="Genomic_DNA"/>
</dbReference>
<dbReference type="InterPro" id="IPR012480">
    <property type="entry name" value="Hepar_II_III_C"/>
</dbReference>
<dbReference type="SUPFAM" id="SSF48230">
    <property type="entry name" value="Chondroitin AC/alginate lyase"/>
    <property type="match status" value="1"/>
</dbReference>
<reference evidence="8 9" key="1">
    <citation type="submission" date="2019-11" db="EMBL/GenBank/DDBJ databases">
        <title>Type strains purchased from KCTC, JCM and DSMZ.</title>
        <authorList>
            <person name="Lu H."/>
        </authorList>
    </citation>
    <scope>NUCLEOTIDE SEQUENCE [LARGE SCALE GENOMIC DNA]</scope>
    <source>
        <strain evidence="8 9">KCTC 22382</strain>
    </source>
</reference>